<comment type="caution">
    <text evidence="2">The sequence shown here is derived from an EMBL/GenBank/DDBJ whole genome shotgun (WGS) entry which is preliminary data.</text>
</comment>
<keyword evidence="1" id="KW-1133">Transmembrane helix</keyword>
<accession>A0A0R2NYA9</accession>
<gene>
    <name evidence="2" type="ORF">DY78_GL002227</name>
</gene>
<name>A0A0R2NYA9_9LACO</name>
<feature type="transmembrane region" description="Helical" evidence="1">
    <location>
        <begin position="24"/>
        <end position="44"/>
    </location>
</feature>
<feature type="transmembrane region" description="Helical" evidence="1">
    <location>
        <begin position="56"/>
        <end position="81"/>
    </location>
</feature>
<dbReference type="EMBL" id="AYGX02000036">
    <property type="protein sequence ID" value="KRO28637.1"/>
    <property type="molecule type" value="Genomic_DNA"/>
</dbReference>
<evidence type="ECO:0000313" key="3">
    <source>
        <dbReference type="Proteomes" id="UP000050920"/>
    </source>
</evidence>
<organism evidence="2 3">
    <name type="scientific">Lactiplantibacillus fabifermentans DSM 21115</name>
    <dbReference type="NCBI Taxonomy" id="1413187"/>
    <lineage>
        <taxon>Bacteria</taxon>
        <taxon>Bacillati</taxon>
        <taxon>Bacillota</taxon>
        <taxon>Bacilli</taxon>
        <taxon>Lactobacillales</taxon>
        <taxon>Lactobacillaceae</taxon>
        <taxon>Lactiplantibacillus</taxon>
    </lineage>
</organism>
<dbReference type="Proteomes" id="UP000050920">
    <property type="component" value="Unassembled WGS sequence"/>
</dbReference>
<sequence length="85" mass="10108">MKRVWHDLWGAITFDWHFFHRYSWLLRILVYVAGILSLIELVTIPWSQPTSVIELYWVLAVGLLVVDFIVESIVIGLRWLIKKNN</sequence>
<evidence type="ECO:0000256" key="1">
    <source>
        <dbReference type="SAM" id="Phobius"/>
    </source>
</evidence>
<evidence type="ECO:0000313" key="2">
    <source>
        <dbReference type="EMBL" id="KRO28637.1"/>
    </source>
</evidence>
<dbReference type="AlphaFoldDB" id="A0A0R2NYA9"/>
<keyword evidence="1" id="KW-0812">Transmembrane</keyword>
<dbReference type="RefSeq" id="WP_024626130.1">
    <property type="nucleotide sequence ID" value="NZ_AYGX02000036.1"/>
</dbReference>
<proteinExistence type="predicted"/>
<keyword evidence="3" id="KW-1185">Reference proteome</keyword>
<keyword evidence="1" id="KW-0472">Membrane</keyword>
<reference evidence="2 3" key="1">
    <citation type="journal article" date="2015" name="Genome Announc.">
        <title>Expanding the biotechnology potential of lactobacilli through comparative genomics of 213 strains and associated genera.</title>
        <authorList>
            <person name="Sun Z."/>
            <person name="Harris H.M."/>
            <person name="McCann A."/>
            <person name="Guo C."/>
            <person name="Argimon S."/>
            <person name="Zhang W."/>
            <person name="Yang X."/>
            <person name="Jeffery I.B."/>
            <person name="Cooney J.C."/>
            <person name="Kagawa T.F."/>
            <person name="Liu W."/>
            <person name="Song Y."/>
            <person name="Salvetti E."/>
            <person name="Wrobel A."/>
            <person name="Rasinkangas P."/>
            <person name="Parkhill J."/>
            <person name="Rea M.C."/>
            <person name="O'Sullivan O."/>
            <person name="Ritari J."/>
            <person name="Douillard F.P."/>
            <person name="Paul Ross R."/>
            <person name="Yang R."/>
            <person name="Briner A.E."/>
            <person name="Felis G.E."/>
            <person name="de Vos W.M."/>
            <person name="Barrangou R."/>
            <person name="Klaenhammer T.R."/>
            <person name="Caufield P.W."/>
            <person name="Cui Y."/>
            <person name="Zhang H."/>
            <person name="O'Toole P.W."/>
        </authorList>
    </citation>
    <scope>NUCLEOTIDE SEQUENCE [LARGE SCALE GENOMIC DNA]</scope>
    <source>
        <strain evidence="2 3">DSM 21115</strain>
    </source>
</reference>
<protein>
    <submittedName>
        <fullName evidence="2">Uncharacterized protein</fullName>
    </submittedName>
</protein>